<dbReference type="SUPFAM" id="SSF52833">
    <property type="entry name" value="Thioredoxin-like"/>
    <property type="match status" value="1"/>
</dbReference>
<evidence type="ECO:0000313" key="10">
    <source>
        <dbReference type="Proteomes" id="UP000509478"/>
    </source>
</evidence>
<evidence type="ECO:0000256" key="7">
    <source>
        <dbReference type="SAM" id="Phobius"/>
    </source>
</evidence>
<evidence type="ECO:0000256" key="5">
    <source>
        <dbReference type="ARBA" id="ARBA00023157"/>
    </source>
</evidence>
<comment type="similarity">
    <text evidence="1">Belongs to the thioredoxin family. DsbA subfamily.</text>
</comment>
<evidence type="ECO:0000256" key="3">
    <source>
        <dbReference type="ARBA" id="ARBA00022729"/>
    </source>
</evidence>
<keyword evidence="3" id="KW-0732">Signal</keyword>
<keyword evidence="7" id="KW-1133">Transmembrane helix</keyword>
<proteinExistence type="inferred from homology"/>
<reference evidence="9 10" key="1">
    <citation type="submission" date="2018-02" db="EMBL/GenBank/DDBJ databases">
        <title>Complete genome of Nitrosopumilus ureaphilus PS0.</title>
        <authorList>
            <person name="Qin W."/>
            <person name="Zheng Y."/>
            <person name="Stahl D.A."/>
        </authorList>
    </citation>
    <scope>NUCLEOTIDE SEQUENCE [LARGE SCALE GENOMIC DNA]</scope>
    <source>
        <strain evidence="9 10">PS0</strain>
    </source>
</reference>
<protein>
    <submittedName>
        <fullName evidence="9">Disulfide bond formation protein DsbA</fullName>
    </submittedName>
</protein>
<evidence type="ECO:0000259" key="8">
    <source>
        <dbReference type="PROSITE" id="PS51352"/>
    </source>
</evidence>
<evidence type="ECO:0000256" key="2">
    <source>
        <dbReference type="ARBA" id="ARBA00007787"/>
    </source>
</evidence>
<evidence type="ECO:0000313" key="9">
    <source>
        <dbReference type="EMBL" id="QLH06209.1"/>
    </source>
</evidence>
<dbReference type="PROSITE" id="PS51352">
    <property type="entry name" value="THIOREDOXIN_2"/>
    <property type="match status" value="1"/>
</dbReference>
<name>A0A7D5M907_9ARCH</name>
<keyword evidence="10" id="KW-1185">Reference proteome</keyword>
<keyword evidence="6" id="KW-0676">Redox-active center</keyword>
<feature type="transmembrane region" description="Helical" evidence="7">
    <location>
        <begin position="29"/>
        <end position="49"/>
    </location>
</feature>
<organism evidence="9 10">
    <name type="scientific">Nitrosopumilus ureiphilus</name>
    <dbReference type="NCBI Taxonomy" id="1470067"/>
    <lineage>
        <taxon>Archaea</taxon>
        <taxon>Nitrososphaerota</taxon>
        <taxon>Nitrososphaeria</taxon>
        <taxon>Nitrosopumilales</taxon>
        <taxon>Nitrosopumilaceae</taxon>
        <taxon>Nitrosopumilus</taxon>
    </lineage>
</organism>
<dbReference type="EMBL" id="CP026995">
    <property type="protein sequence ID" value="QLH06209.1"/>
    <property type="molecule type" value="Genomic_DNA"/>
</dbReference>
<accession>A0A7D5M907</accession>
<keyword evidence="7" id="KW-0472">Membrane</keyword>
<dbReference type="InterPro" id="IPR012336">
    <property type="entry name" value="Thioredoxin-like_fold"/>
</dbReference>
<dbReference type="Pfam" id="PF13462">
    <property type="entry name" value="Thioredoxin_4"/>
    <property type="match status" value="1"/>
</dbReference>
<dbReference type="Proteomes" id="UP000509478">
    <property type="component" value="Chromosome"/>
</dbReference>
<evidence type="ECO:0000256" key="4">
    <source>
        <dbReference type="ARBA" id="ARBA00023002"/>
    </source>
</evidence>
<comment type="similarity">
    <text evidence="2">Belongs to the glutaredoxin family.</text>
</comment>
<dbReference type="Gene3D" id="3.40.30.10">
    <property type="entry name" value="Glutaredoxin"/>
    <property type="match status" value="1"/>
</dbReference>
<evidence type="ECO:0000256" key="6">
    <source>
        <dbReference type="ARBA" id="ARBA00023284"/>
    </source>
</evidence>
<keyword evidence="7" id="KW-0812">Transmembrane</keyword>
<dbReference type="PANTHER" id="PTHR13887">
    <property type="entry name" value="GLUTATHIONE S-TRANSFERASE KAPPA"/>
    <property type="match status" value="1"/>
</dbReference>
<keyword evidence="4" id="KW-0560">Oxidoreductase</keyword>
<gene>
    <name evidence="9" type="ORF">C5F50_03285</name>
</gene>
<keyword evidence="5" id="KW-1015">Disulfide bond</keyword>
<dbReference type="InterPro" id="IPR013766">
    <property type="entry name" value="Thioredoxin_domain"/>
</dbReference>
<dbReference type="OrthoDB" id="15256at2157"/>
<sequence>MLGVDDFKFIEDDKQKTHVSITKSTYNRLITAIVSVAIVSAFLGGYVVGGETVEPKEVIVRESIQNSQTKPTTQEQFGSQIIRNISFDDDPMKGNPDASITIVEFSDFQCPFCAKFHKDTLPQLEQNYISTGKVNFVYRDFPIQSIHPNAIPAALASECADDQGRFWEIHDMIFKNQVAWQGLEIPQSVSLFKQYASEIGLDGKEFDLCLDSGKYLEEISNDLDDGRAYGVTGTPGFFVGNEKIGFTKLIGAQPFSSFQRVIEQQLAQ</sequence>
<dbReference type="AlphaFoldDB" id="A0A7D5M907"/>
<dbReference type="PANTHER" id="PTHR13887:SF14">
    <property type="entry name" value="DISULFIDE BOND FORMATION PROTEIN D"/>
    <property type="match status" value="1"/>
</dbReference>
<dbReference type="GO" id="GO:0016491">
    <property type="term" value="F:oxidoreductase activity"/>
    <property type="evidence" value="ECO:0007669"/>
    <property type="project" value="UniProtKB-KW"/>
</dbReference>
<feature type="domain" description="Thioredoxin" evidence="8">
    <location>
        <begin position="58"/>
        <end position="267"/>
    </location>
</feature>
<evidence type="ECO:0000256" key="1">
    <source>
        <dbReference type="ARBA" id="ARBA00005791"/>
    </source>
</evidence>
<dbReference type="InterPro" id="IPR036249">
    <property type="entry name" value="Thioredoxin-like_sf"/>
</dbReference>
<dbReference type="KEGG" id="nue:C5F50_03285"/>